<reference evidence="2" key="1">
    <citation type="submission" date="2024-01" db="EMBL/GenBank/DDBJ databases">
        <title>First draft genome sequence data of TA4-1, the type strain of Gram-positive actinobacterium Streptomyces chiangmaiensis.</title>
        <authorList>
            <person name="Yasawong M."/>
            <person name="Nantapong N."/>
        </authorList>
    </citation>
    <scope>NUCLEOTIDE SEQUENCE</scope>
    <source>
        <strain evidence="2">TA4-1</strain>
    </source>
</reference>
<dbReference type="EMBL" id="JAYWVC010000089">
    <property type="protein sequence ID" value="MED7824943.1"/>
    <property type="molecule type" value="Genomic_DNA"/>
</dbReference>
<dbReference type="RefSeq" id="WP_329509365.1">
    <property type="nucleotide sequence ID" value="NZ_BAAAYZ010000055.1"/>
</dbReference>
<comment type="caution">
    <text evidence="2">The sequence shown here is derived from an EMBL/GenBank/DDBJ whole genome shotgun (WGS) entry which is preliminary data.</text>
</comment>
<gene>
    <name evidence="2" type="ORF">VXC91_23860</name>
</gene>
<evidence type="ECO:0000313" key="3">
    <source>
        <dbReference type="Proteomes" id="UP001333996"/>
    </source>
</evidence>
<evidence type="ECO:0000313" key="2">
    <source>
        <dbReference type="EMBL" id="MED7824943.1"/>
    </source>
</evidence>
<sequence length="85" mass="9252">MIGRLAQPGERVHPTSVMQRMLEVGVRQDLRQVAASRDSTIGEMGVTRPPGKIDPCPPGLARVMLRRNGIVQTPARRLPCTAPAQ</sequence>
<evidence type="ECO:0008006" key="4">
    <source>
        <dbReference type="Google" id="ProtNLM"/>
    </source>
</evidence>
<keyword evidence="3" id="KW-1185">Reference proteome</keyword>
<evidence type="ECO:0000256" key="1">
    <source>
        <dbReference type="SAM" id="MobiDB-lite"/>
    </source>
</evidence>
<dbReference type="Proteomes" id="UP001333996">
    <property type="component" value="Unassembled WGS sequence"/>
</dbReference>
<feature type="region of interest" description="Disordered" evidence="1">
    <location>
        <begin position="35"/>
        <end position="55"/>
    </location>
</feature>
<organism evidence="2 3">
    <name type="scientific">Streptomyces chiangmaiensis</name>
    <dbReference type="NCBI Taxonomy" id="766497"/>
    <lineage>
        <taxon>Bacteria</taxon>
        <taxon>Bacillati</taxon>
        <taxon>Actinomycetota</taxon>
        <taxon>Actinomycetes</taxon>
        <taxon>Kitasatosporales</taxon>
        <taxon>Streptomycetaceae</taxon>
        <taxon>Streptomyces</taxon>
    </lineage>
</organism>
<accession>A0ABU7FNH6</accession>
<protein>
    <recommendedName>
        <fullName evidence="4">Transposase</fullName>
    </recommendedName>
</protein>
<proteinExistence type="predicted"/>
<name>A0ABU7FNH6_9ACTN</name>